<sequence length="193" mass="22250">MNDYWIAIREQVNAILPALATSFNPPASDDQIDFLEKVLNVSLPQSFITYLKTFNGQHQIEPPFEPLILGYNYLFSVNEILNNWSCYVDLFDDDPKIDFLVENKVQPVYWDRGWIPFAGFNGGSSLLCIDLNPGRNGYRGQIIQYFHACDLEADDIVKAASFDDFSEILLARLTTHQYEIDDNIICFTDEWFV</sequence>
<name>A0A2K8Z2H7_9BACT</name>
<dbReference type="OrthoDB" id="6989522at2"/>
<keyword evidence="3" id="KW-1185">Reference proteome</keyword>
<accession>A0A2K8Z2H7</accession>
<gene>
    <name evidence="2" type="ORF">CWM47_21005</name>
</gene>
<dbReference type="AlphaFoldDB" id="A0A2K8Z2H7"/>
<evidence type="ECO:0000313" key="2">
    <source>
        <dbReference type="EMBL" id="AUD04090.1"/>
    </source>
</evidence>
<feature type="domain" description="Knr4/Smi1-like" evidence="1">
    <location>
        <begin position="26"/>
        <end position="168"/>
    </location>
</feature>
<reference evidence="2 3" key="1">
    <citation type="submission" date="2017-11" db="EMBL/GenBank/DDBJ databases">
        <title>Taxonomic description and genome sequences of Spirosoma HA7 sp. nov., isolated from pollen microhabitat of Corylus avellana.</title>
        <authorList>
            <person name="Ambika Manirajan B."/>
            <person name="Suarez C."/>
            <person name="Ratering S."/>
            <person name="Geissler-Plaum R."/>
            <person name="Cardinale M."/>
            <person name="Sylvia S."/>
        </authorList>
    </citation>
    <scope>NUCLEOTIDE SEQUENCE [LARGE SCALE GENOMIC DNA]</scope>
    <source>
        <strain evidence="2 3">HA7</strain>
    </source>
</reference>
<dbReference type="InterPro" id="IPR018958">
    <property type="entry name" value="Knr4/Smi1-like_dom"/>
</dbReference>
<protein>
    <submittedName>
        <fullName evidence="2">SMI1/KNR4 family protein</fullName>
    </submittedName>
</protein>
<dbReference type="KEGG" id="spir:CWM47_21005"/>
<dbReference type="PANTHER" id="PTHR47432:SF1">
    <property type="entry name" value="CELL WALL ASSEMBLY REGULATOR SMI1"/>
    <property type="match status" value="1"/>
</dbReference>
<dbReference type="InterPro" id="IPR037883">
    <property type="entry name" value="Knr4/Smi1-like_sf"/>
</dbReference>
<evidence type="ECO:0000259" key="1">
    <source>
        <dbReference type="SMART" id="SM00860"/>
    </source>
</evidence>
<dbReference type="PANTHER" id="PTHR47432">
    <property type="entry name" value="CELL WALL ASSEMBLY REGULATOR SMI1"/>
    <property type="match status" value="1"/>
</dbReference>
<dbReference type="Pfam" id="PF09346">
    <property type="entry name" value="SMI1_KNR4"/>
    <property type="match status" value="1"/>
</dbReference>
<dbReference type="RefSeq" id="WP_100990156.1">
    <property type="nucleotide sequence ID" value="NZ_CP025096.1"/>
</dbReference>
<proteinExistence type="predicted"/>
<evidence type="ECO:0000313" key="3">
    <source>
        <dbReference type="Proteomes" id="UP000232883"/>
    </source>
</evidence>
<dbReference type="SMART" id="SM00860">
    <property type="entry name" value="SMI1_KNR4"/>
    <property type="match status" value="1"/>
</dbReference>
<dbReference type="Proteomes" id="UP000232883">
    <property type="component" value="Chromosome"/>
</dbReference>
<dbReference type="InterPro" id="IPR051873">
    <property type="entry name" value="KNR4/SMI1_regulator"/>
</dbReference>
<dbReference type="Gene3D" id="3.40.1580.10">
    <property type="entry name" value="SMI1/KNR4-like"/>
    <property type="match status" value="1"/>
</dbReference>
<dbReference type="EMBL" id="CP025096">
    <property type="protein sequence ID" value="AUD04090.1"/>
    <property type="molecule type" value="Genomic_DNA"/>
</dbReference>
<dbReference type="SUPFAM" id="SSF160631">
    <property type="entry name" value="SMI1/KNR4-like"/>
    <property type="match status" value="1"/>
</dbReference>
<organism evidence="2 3">
    <name type="scientific">Spirosoma pollinicola</name>
    <dbReference type="NCBI Taxonomy" id="2057025"/>
    <lineage>
        <taxon>Bacteria</taxon>
        <taxon>Pseudomonadati</taxon>
        <taxon>Bacteroidota</taxon>
        <taxon>Cytophagia</taxon>
        <taxon>Cytophagales</taxon>
        <taxon>Cytophagaceae</taxon>
        <taxon>Spirosoma</taxon>
    </lineage>
</organism>